<accession>A0ABS7CI38</accession>
<gene>
    <name evidence="2" type="ORF">K0U00_41030</name>
</gene>
<feature type="non-terminal residue" evidence="2">
    <location>
        <position position="1"/>
    </location>
</feature>
<proteinExistence type="predicted"/>
<keyword evidence="2" id="KW-0378">Hydrolase</keyword>
<dbReference type="InterPro" id="IPR052172">
    <property type="entry name" value="UxaA_altronate/galactarate_dh"/>
</dbReference>
<feature type="domain" description="D-galactarate/Altronate dehydratase C-terminal" evidence="1">
    <location>
        <begin position="2"/>
        <end position="117"/>
    </location>
</feature>
<dbReference type="GO" id="GO:0016787">
    <property type="term" value="F:hydrolase activity"/>
    <property type="evidence" value="ECO:0007669"/>
    <property type="project" value="UniProtKB-KW"/>
</dbReference>
<reference evidence="2 3" key="1">
    <citation type="submission" date="2021-07" db="EMBL/GenBank/DDBJ databases">
        <title>Paenibacillus radiodurans sp. nov., isolated from the southeastern edge of Tengger Desert.</title>
        <authorList>
            <person name="Zhang G."/>
        </authorList>
    </citation>
    <scope>NUCLEOTIDE SEQUENCE [LARGE SCALE GENOMIC DNA]</scope>
    <source>
        <strain evidence="2 3">CCM 7311</strain>
    </source>
</reference>
<protein>
    <submittedName>
        <fullName evidence="2">UxaA family hydrolase</fullName>
    </submittedName>
</protein>
<dbReference type="Pfam" id="PF20629">
    <property type="entry name" value="GD_AH_C"/>
    <property type="match status" value="1"/>
</dbReference>
<evidence type="ECO:0000313" key="2">
    <source>
        <dbReference type="EMBL" id="MBW7460467.1"/>
    </source>
</evidence>
<dbReference type="PANTHER" id="PTHR30536">
    <property type="entry name" value="ALTRONATE/GALACTARATE DEHYDRATASE"/>
    <property type="match status" value="1"/>
</dbReference>
<comment type="caution">
    <text evidence="2">The sequence shown here is derived from an EMBL/GenBank/DDBJ whole genome shotgun (WGS) entry which is preliminary data.</text>
</comment>
<name>A0ABS7CI38_9BACL</name>
<keyword evidence="3" id="KW-1185">Reference proteome</keyword>
<organism evidence="2 3">
    <name type="scientific">Paenibacillus sepulcri</name>
    <dbReference type="NCBI Taxonomy" id="359917"/>
    <lineage>
        <taxon>Bacteria</taxon>
        <taxon>Bacillati</taxon>
        <taxon>Bacillota</taxon>
        <taxon>Bacilli</taxon>
        <taxon>Bacillales</taxon>
        <taxon>Paenibacillaceae</taxon>
        <taxon>Paenibacillus</taxon>
    </lineage>
</organism>
<sequence>GKRITSHGLNLLEAPGNDLVSVTALSAGGAHIVLFTTGRGTPFGGPVPTVKISTNSELAAHKRNWIDFNAGQLLEGKNMEALSGELLDYLLQVASGDQQTRNERNGYREIAIFKDGVIL</sequence>
<dbReference type="PANTHER" id="PTHR30536:SF5">
    <property type="entry name" value="ALTRONATE DEHYDRATASE"/>
    <property type="match status" value="1"/>
</dbReference>
<evidence type="ECO:0000259" key="1">
    <source>
        <dbReference type="Pfam" id="PF20629"/>
    </source>
</evidence>
<dbReference type="InterPro" id="IPR048332">
    <property type="entry name" value="GD_AH_C"/>
</dbReference>
<dbReference type="EMBL" id="JAHZIK010002248">
    <property type="protein sequence ID" value="MBW7460467.1"/>
    <property type="molecule type" value="Genomic_DNA"/>
</dbReference>
<dbReference type="Proteomes" id="UP001519887">
    <property type="component" value="Unassembled WGS sequence"/>
</dbReference>
<evidence type="ECO:0000313" key="3">
    <source>
        <dbReference type="Proteomes" id="UP001519887"/>
    </source>
</evidence>